<feature type="compositionally biased region" description="Basic and acidic residues" evidence="1">
    <location>
        <begin position="449"/>
        <end position="459"/>
    </location>
</feature>
<feature type="compositionally biased region" description="Pro residues" evidence="1">
    <location>
        <begin position="461"/>
        <end position="476"/>
    </location>
</feature>
<feature type="region of interest" description="Disordered" evidence="1">
    <location>
        <begin position="1"/>
        <end position="214"/>
    </location>
</feature>
<protein>
    <submittedName>
        <fullName evidence="2">Uncharacterized protein</fullName>
    </submittedName>
</protein>
<feature type="compositionally biased region" description="Basic and acidic residues" evidence="1">
    <location>
        <begin position="947"/>
        <end position="970"/>
    </location>
</feature>
<organism evidence="2 3">
    <name type="scientific">Microdochium trichocladiopsis</name>
    <dbReference type="NCBI Taxonomy" id="1682393"/>
    <lineage>
        <taxon>Eukaryota</taxon>
        <taxon>Fungi</taxon>
        <taxon>Dikarya</taxon>
        <taxon>Ascomycota</taxon>
        <taxon>Pezizomycotina</taxon>
        <taxon>Sordariomycetes</taxon>
        <taxon>Xylariomycetidae</taxon>
        <taxon>Xylariales</taxon>
        <taxon>Microdochiaceae</taxon>
        <taxon>Microdochium</taxon>
    </lineage>
</organism>
<feature type="compositionally biased region" description="Polar residues" evidence="1">
    <location>
        <begin position="419"/>
        <end position="435"/>
    </location>
</feature>
<feature type="region of interest" description="Disordered" evidence="1">
    <location>
        <begin position="391"/>
        <end position="477"/>
    </location>
</feature>
<evidence type="ECO:0000256" key="1">
    <source>
        <dbReference type="SAM" id="MobiDB-lite"/>
    </source>
</evidence>
<dbReference type="RefSeq" id="XP_046019405.1">
    <property type="nucleotide sequence ID" value="XM_046156309.1"/>
</dbReference>
<feature type="region of interest" description="Disordered" evidence="1">
    <location>
        <begin position="866"/>
        <end position="986"/>
    </location>
</feature>
<feature type="compositionally biased region" description="Polar residues" evidence="1">
    <location>
        <begin position="352"/>
        <end position="368"/>
    </location>
</feature>
<feature type="compositionally biased region" description="Basic and acidic residues" evidence="1">
    <location>
        <begin position="893"/>
        <end position="904"/>
    </location>
</feature>
<feature type="compositionally biased region" description="Polar residues" evidence="1">
    <location>
        <begin position="130"/>
        <end position="143"/>
    </location>
</feature>
<keyword evidence="3" id="KW-1185">Reference proteome</keyword>
<proteinExistence type="predicted"/>
<feature type="compositionally biased region" description="Basic and acidic residues" evidence="1">
    <location>
        <begin position="53"/>
        <end position="98"/>
    </location>
</feature>
<dbReference type="Proteomes" id="UP000756346">
    <property type="component" value="Unassembled WGS sequence"/>
</dbReference>
<feature type="region of interest" description="Disordered" evidence="1">
    <location>
        <begin position="243"/>
        <end position="264"/>
    </location>
</feature>
<comment type="caution">
    <text evidence="2">The sequence shown here is derived from an EMBL/GenBank/DDBJ whole genome shotgun (WGS) entry which is preliminary data.</text>
</comment>
<feature type="compositionally biased region" description="Low complexity" evidence="1">
    <location>
        <begin position="578"/>
        <end position="597"/>
    </location>
</feature>
<feature type="compositionally biased region" description="Polar residues" evidence="1">
    <location>
        <begin position="566"/>
        <end position="576"/>
    </location>
</feature>
<feature type="region of interest" description="Disordered" evidence="1">
    <location>
        <begin position="777"/>
        <end position="799"/>
    </location>
</feature>
<dbReference type="EMBL" id="JAGTJQ010000001">
    <property type="protein sequence ID" value="KAH7041350.1"/>
    <property type="molecule type" value="Genomic_DNA"/>
</dbReference>
<feature type="compositionally biased region" description="Polar residues" evidence="1">
    <location>
        <begin position="745"/>
        <end position="760"/>
    </location>
</feature>
<evidence type="ECO:0000313" key="3">
    <source>
        <dbReference type="Proteomes" id="UP000756346"/>
    </source>
</evidence>
<name>A0A9P8YLT3_9PEZI</name>
<feature type="compositionally biased region" description="Polar residues" evidence="1">
    <location>
        <begin position="182"/>
        <end position="192"/>
    </location>
</feature>
<accession>A0A9P8YLT3</accession>
<feature type="compositionally biased region" description="Polar residues" evidence="1">
    <location>
        <begin position="777"/>
        <end position="787"/>
    </location>
</feature>
<feature type="region of interest" description="Disordered" evidence="1">
    <location>
        <begin position="650"/>
        <end position="764"/>
    </location>
</feature>
<reference evidence="2" key="1">
    <citation type="journal article" date="2021" name="Nat. Commun.">
        <title>Genetic determinants of endophytism in the Arabidopsis root mycobiome.</title>
        <authorList>
            <person name="Mesny F."/>
            <person name="Miyauchi S."/>
            <person name="Thiergart T."/>
            <person name="Pickel B."/>
            <person name="Atanasova L."/>
            <person name="Karlsson M."/>
            <person name="Huettel B."/>
            <person name="Barry K.W."/>
            <person name="Haridas S."/>
            <person name="Chen C."/>
            <person name="Bauer D."/>
            <person name="Andreopoulos W."/>
            <person name="Pangilinan J."/>
            <person name="LaButti K."/>
            <person name="Riley R."/>
            <person name="Lipzen A."/>
            <person name="Clum A."/>
            <person name="Drula E."/>
            <person name="Henrissat B."/>
            <person name="Kohler A."/>
            <person name="Grigoriev I.V."/>
            <person name="Martin F.M."/>
            <person name="Hacquard S."/>
        </authorList>
    </citation>
    <scope>NUCLEOTIDE SEQUENCE</scope>
    <source>
        <strain evidence="2">MPI-CAGE-CH-0230</strain>
    </source>
</reference>
<feature type="compositionally biased region" description="Polar residues" evidence="1">
    <location>
        <begin position="1"/>
        <end position="19"/>
    </location>
</feature>
<evidence type="ECO:0000313" key="2">
    <source>
        <dbReference type="EMBL" id="KAH7041350.1"/>
    </source>
</evidence>
<sequence>MAPVQNTFSVVPNYPSANNRNDDDPTARPSRPAMTTKQAKKAYQKANRGPKLSKAEIRRQELLEQDRIRKEAEKERNQARARLARDRKREKEENERAEKKKKGLPLVSVRPSQDTIARFVRGFSAPRQAGNLSTKTTPAQSPACSPDGSPTREPAKSSAQAPACHRTASSGHAPAPSPSQRPTPCIRQSQDQAPIRSPPRPHTTAVGPPAEKPPTERCAGLIYFQESSDAACAQARALDKHVVDEQNEPSLKRRRLSSQHEPSRTMECQAEISCVPSSRCSISPPAVVTTSPQQAETARGPIQTTLPHASLEVVAMTLSQELDDIADILTADYLNDSFSSFLASPQAAETCSTIPPNKPVCSTTSPSIPDQPGANIDIVRVNSGESAGIVGKESTETQPHVDTSQNHDRASSEHPASCAPSQSWRRANMSTSPSLAPQRRRNALQLDAKSSESLRDENGRPCPPPDQKLMAPPPIPLKCSSRKAPVLGSRYTSVHASPKLTASTSQATSLVVEGSAVQELAPPPSTQAFVFDHFADLFPTPSQELHEVYHGAAAFERSSFSRHPQHWSTGNSQARLPSSAKLSVSSSSSQALASEQSRGLNKKSVKDSCAKQPSAGFNDPASTPDFDFPFLSTQDVSLSFEDIEELETPVRSRVSMTTGRPPLETFKPAKEAKLLARTGNNSAQKMSSRPLRNVEQNASRPATSRSVPRSSFDFKSRRTSANPPDHSPPKPVSQGHKKSTPLAPQEQSQPVVSLADNSNCPPRPRLIKADQAVQAQAMASTWRSEGQSAKAHNDNLVPESIPSVTEPLATREPFFTSSCRQPLYKYAIERNKTSAWASRDSDRQSETALDLLQQLENARFANLLQETEPCSQKPGNTQGRNLDVSNKQQATETYHETRHNEDNRSQSARSALDARSAVRQRSPRPTTNRAPEPSEKPARLLSSYEKMIAELDKANKENMDPSRLKDDETRPGGSQETDYGDLGWDDEMLAFDIDN</sequence>
<feature type="region of interest" description="Disordered" evidence="1">
    <location>
        <begin position="562"/>
        <end position="628"/>
    </location>
</feature>
<gene>
    <name evidence="2" type="ORF">B0I36DRAFT_344962</name>
</gene>
<feature type="compositionally biased region" description="Polar residues" evidence="1">
    <location>
        <begin position="694"/>
        <end position="709"/>
    </location>
</feature>
<feature type="compositionally biased region" description="Polar residues" evidence="1">
    <location>
        <begin position="678"/>
        <end position="687"/>
    </location>
</feature>
<feature type="region of interest" description="Disordered" evidence="1">
    <location>
        <begin position="352"/>
        <end position="375"/>
    </location>
</feature>
<feature type="compositionally biased region" description="Polar residues" evidence="1">
    <location>
        <begin position="866"/>
        <end position="892"/>
    </location>
</feature>
<dbReference type="OrthoDB" id="4590776at2759"/>
<dbReference type="AlphaFoldDB" id="A0A9P8YLT3"/>
<dbReference type="GeneID" id="70185855"/>